<dbReference type="Proteomes" id="UP000813463">
    <property type="component" value="Chromosome 6"/>
</dbReference>
<accession>A0A9R0IV28</accession>
<dbReference type="CDD" id="cd03187">
    <property type="entry name" value="GST_C_Phi"/>
    <property type="match status" value="1"/>
</dbReference>
<comment type="catalytic activity">
    <reaction evidence="4">
        <text>RX + glutathione = an S-substituted glutathione + a halide anion + H(+)</text>
        <dbReference type="Rhea" id="RHEA:16437"/>
        <dbReference type="ChEBI" id="CHEBI:15378"/>
        <dbReference type="ChEBI" id="CHEBI:16042"/>
        <dbReference type="ChEBI" id="CHEBI:17792"/>
        <dbReference type="ChEBI" id="CHEBI:57925"/>
        <dbReference type="ChEBI" id="CHEBI:90779"/>
        <dbReference type="EC" id="2.5.1.18"/>
    </reaction>
</comment>
<dbReference type="GO" id="GO:0043295">
    <property type="term" value="F:glutathione binding"/>
    <property type="evidence" value="ECO:0000318"/>
    <property type="project" value="GO_Central"/>
</dbReference>
<dbReference type="SUPFAM" id="SSF47616">
    <property type="entry name" value="GST C-terminal domain-like"/>
    <property type="match status" value="1"/>
</dbReference>
<dbReference type="SFLD" id="SFLDG00358">
    <property type="entry name" value="Main_(cytGST)"/>
    <property type="match status" value="1"/>
</dbReference>
<dbReference type="EC" id="2.5.1.18" evidence="2"/>
<proteinExistence type="inferred from homology"/>
<dbReference type="PANTHER" id="PTHR43900">
    <property type="entry name" value="GLUTATHIONE S-TRANSFERASE RHO"/>
    <property type="match status" value="1"/>
</dbReference>
<dbReference type="Pfam" id="PF02798">
    <property type="entry name" value="GST_N"/>
    <property type="match status" value="1"/>
</dbReference>
<organism evidence="7 8">
    <name type="scientific">Spinacia oleracea</name>
    <name type="common">Spinach</name>
    <dbReference type="NCBI Taxonomy" id="3562"/>
    <lineage>
        <taxon>Eukaryota</taxon>
        <taxon>Viridiplantae</taxon>
        <taxon>Streptophyta</taxon>
        <taxon>Embryophyta</taxon>
        <taxon>Tracheophyta</taxon>
        <taxon>Spermatophyta</taxon>
        <taxon>Magnoliopsida</taxon>
        <taxon>eudicotyledons</taxon>
        <taxon>Gunneridae</taxon>
        <taxon>Pentapetalae</taxon>
        <taxon>Caryophyllales</taxon>
        <taxon>Chenopodiaceae</taxon>
        <taxon>Chenopodioideae</taxon>
        <taxon>Anserineae</taxon>
        <taxon>Spinacia</taxon>
    </lineage>
</organism>
<dbReference type="InterPro" id="IPR010987">
    <property type="entry name" value="Glutathione-S-Trfase_C-like"/>
</dbReference>
<evidence type="ECO:0000313" key="7">
    <source>
        <dbReference type="Proteomes" id="UP000813463"/>
    </source>
</evidence>
<keyword evidence="3" id="KW-0808">Transferase</keyword>
<dbReference type="PROSITE" id="PS50404">
    <property type="entry name" value="GST_NTER"/>
    <property type="match status" value="1"/>
</dbReference>
<dbReference type="InterPro" id="IPR004046">
    <property type="entry name" value="GST_C"/>
</dbReference>
<reference evidence="8" key="2">
    <citation type="submission" date="2025-08" db="UniProtKB">
        <authorList>
            <consortium name="RefSeq"/>
        </authorList>
    </citation>
    <scope>IDENTIFICATION</scope>
    <source>
        <tissue evidence="8">Leaf</tissue>
    </source>
</reference>
<dbReference type="CDD" id="cd03053">
    <property type="entry name" value="GST_N_Phi"/>
    <property type="match status" value="1"/>
</dbReference>
<dbReference type="OrthoDB" id="422574at2759"/>
<reference evidence="7" key="1">
    <citation type="journal article" date="2021" name="Nat. Commun.">
        <title>Genomic analyses provide insights into spinach domestication and the genetic basis of agronomic traits.</title>
        <authorList>
            <person name="Cai X."/>
            <person name="Sun X."/>
            <person name="Xu C."/>
            <person name="Sun H."/>
            <person name="Wang X."/>
            <person name="Ge C."/>
            <person name="Zhang Z."/>
            <person name="Wang Q."/>
            <person name="Fei Z."/>
            <person name="Jiao C."/>
            <person name="Wang Q."/>
        </authorList>
    </citation>
    <scope>NUCLEOTIDE SEQUENCE [LARGE SCALE GENOMIC DNA]</scope>
    <source>
        <strain evidence="7">cv. Varoflay</strain>
    </source>
</reference>
<dbReference type="SFLD" id="SFLDG01154">
    <property type="entry name" value="Main.5:_Phi-like"/>
    <property type="match status" value="1"/>
</dbReference>
<dbReference type="AlphaFoldDB" id="A0A9R0IV28"/>
<dbReference type="Pfam" id="PF00043">
    <property type="entry name" value="GST_C"/>
    <property type="match status" value="1"/>
</dbReference>
<dbReference type="GO" id="GO:0005737">
    <property type="term" value="C:cytoplasm"/>
    <property type="evidence" value="ECO:0000318"/>
    <property type="project" value="GO_Central"/>
</dbReference>
<evidence type="ECO:0000256" key="1">
    <source>
        <dbReference type="ARBA" id="ARBA00010128"/>
    </source>
</evidence>
<dbReference type="InterPro" id="IPR034347">
    <property type="entry name" value="GST_Phi_C"/>
</dbReference>
<evidence type="ECO:0000256" key="2">
    <source>
        <dbReference type="ARBA" id="ARBA00012452"/>
    </source>
</evidence>
<dbReference type="RefSeq" id="XP_021856167.1">
    <property type="nucleotide sequence ID" value="XM_022000475.2"/>
</dbReference>
<name>A0A9R0IV28_SPIOL</name>
<dbReference type="InterPro" id="IPR040079">
    <property type="entry name" value="Glutathione_S-Trfase"/>
</dbReference>
<dbReference type="PROSITE" id="PS50405">
    <property type="entry name" value="GST_CTER"/>
    <property type="match status" value="1"/>
</dbReference>
<dbReference type="FunFam" id="1.20.1050.10:FF:000004">
    <property type="entry name" value="Glutathione S-transferase F2"/>
    <property type="match status" value="1"/>
</dbReference>
<dbReference type="InterPro" id="IPR036282">
    <property type="entry name" value="Glutathione-S-Trfase_C_sf"/>
</dbReference>
<protein>
    <recommendedName>
        <fullName evidence="2">glutathione transferase</fullName>
        <ecNumber evidence="2">2.5.1.18</ecNumber>
    </recommendedName>
</protein>
<evidence type="ECO:0000259" key="5">
    <source>
        <dbReference type="PROSITE" id="PS50404"/>
    </source>
</evidence>
<comment type="similarity">
    <text evidence="1">Belongs to the GST superfamily. Phi family.</text>
</comment>
<evidence type="ECO:0000259" key="6">
    <source>
        <dbReference type="PROSITE" id="PS50405"/>
    </source>
</evidence>
<dbReference type="PANTHER" id="PTHR43900:SF47">
    <property type="entry name" value="GLUTATHIONE S-TRANSFERASE F6-RELATED"/>
    <property type="match status" value="1"/>
</dbReference>
<evidence type="ECO:0000256" key="4">
    <source>
        <dbReference type="ARBA" id="ARBA00047960"/>
    </source>
</evidence>
<keyword evidence="7" id="KW-1185">Reference proteome</keyword>
<dbReference type="GO" id="GO:0006749">
    <property type="term" value="P:glutathione metabolic process"/>
    <property type="evidence" value="ECO:0000318"/>
    <property type="project" value="GO_Central"/>
</dbReference>
<sequence>MGIKVHGIPHSGATLRVLAAVQEKELHYELIPVDLRSGAHKQEPFISLNPFGQIPAFEDGDLKLFESRAITKYIAYSNEGKGTSLIYKEGREMADLAVWMEVEAHQFDPVVSKLSWELVYKGMFGMETDNAVVEENEAKLAKVLDVYESRLAKTKYLAADSFTLADLNHLPGLQYMKGTKVNRLFDERPHVSAWCKDILARPAWVKVMALQKQD</sequence>
<dbReference type="Gene3D" id="3.40.30.10">
    <property type="entry name" value="Glutaredoxin"/>
    <property type="match status" value="1"/>
</dbReference>
<feature type="domain" description="GST C-terminal" evidence="6">
    <location>
        <begin position="89"/>
        <end position="214"/>
    </location>
</feature>
<dbReference type="GO" id="GO:0009407">
    <property type="term" value="P:toxin catabolic process"/>
    <property type="evidence" value="ECO:0007669"/>
    <property type="project" value="UniProtKB-ARBA"/>
</dbReference>
<gene>
    <name evidence="8" type="primary">LOC110795460</name>
</gene>
<feature type="domain" description="GST N-terminal" evidence="5">
    <location>
        <begin position="1"/>
        <end position="82"/>
    </location>
</feature>
<evidence type="ECO:0000256" key="3">
    <source>
        <dbReference type="ARBA" id="ARBA00022679"/>
    </source>
</evidence>
<dbReference type="Gene3D" id="1.20.1050.10">
    <property type="match status" value="1"/>
</dbReference>
<dbReference type="GO" id="GO:0004364">
    <property type="term" value="F:glutathione transferase activity"/>
    <property type="evidence" value="ECO:0000318"/>
    <property type="project" value="GO_Central"/>
</dbReference>
<evidence type="ECO:0000313" key="8">
    <source>
        <dbReference type="RefSeq" id="XP_021856167.1"/>
    </source>
</evidence>
<dbReference type="FunFam" id="3.40.30.10:FF:000016">
    <property type="entry name" value="Glutathione S-transferase F2"/>
    <property type="match status" value="1"/>
</dbReference>
<dbReference type="InterPro" id="IPR004045">
    <property type="entry name" value="Glutathione_S-Trfase_N"/>
</dbReference>
<dbReference type="SUPFAM" id="SSF52833">
    <property type="entry name" value="Thioredoxin-like"/>
    <property type="match status" value="1"/>
</dbReference>
<dbReference type="InterPro" id="IPR036249">
    <property type="entry name" value="Thioredoxin-like_sf"/>
</dbReference>
<dbReference type="GeneID" id="110795460"/>
<dbReference type="KEGG" id="soe:110795460"/>
<dbReference type="SFLD" id="SFLDS00019">
    <property type="entry name" value="Glutathione_Transferase_(cytos"/>
    <property type="match status" value="1"/>
</dbReference>